<keyword evidence="2" id="KW-1185">Reference proteome</keyword>
<dbReference type="Proteomes" id="UP000824533">
    <property type="component" value="Linkage Group LG15"/>
</dbReference>
<evidence type="ECO:0000313" key="2">
    <source>
        <dbReference type="Proteomes" id="UP000824533"/>
    </source>
</evidence>
<accession>A0ACC1CV98</accession>
<dbReference type="EMBL" id="CM034401">
    <property type="protein sequence ID" value="KAJ0175502.1"/>
    <property type="molecule type" value="Genomic_DNA"/>
</dbReference>
<organism evidence="1 2">
    <name type="scientific">Dendrolimus kikuchii</name>
    <dbReference type="NCBI Taxonomy" id="765133"/>
    <lineage>
        <taxon>Eukaryota</taxon>
        <taxon>Metazoa</taxon>
        <taxon>Ecdysozoa</taxon>
        <taxon>Arthropoda</taxon>
        <taxon>Hexapoda</taxon>
        <taxon>Insecta</taxon>
        <taxon>Pterygota</taxon>
        <taxon>Neoptera</taxon>
        <taxon>Endopterygota</taxon>
        <taxon>Lepidoptera</taxon>
        <taxon>Glossata</taxon>
        <taxon>Ditrysia</taxon>
        <taxon>Bombycoidea</taxon>
        <taxon>Lasiocampidae</taxon>
        <taxon>Dendrolimus</taxon>
    </lineage>
</organism>
<protein>
    <submittedName>
        <fullName evidence="1">Uncharacterized protein</fullName>
    </submittedName>
</protein>
<comment type="caution">
    <text evidence="1">The sequence shown here is derived from an EMBL/GenBank/DDBJ whole genome shotgun (WGS) entry which is preliminary data.</text>
</comment>
<gene>
    <name evidence="1" type="ORF">K1T71_008661</name>
</gene>
<sequence length="85" mass="9989">MSKREWQFEVPGYDNNNHLMETRQRGLQVHRNTINITSRDLIDKICSEIRYSQLRHNGGVLRDTNMVRVTKCRSEQLITNGTSLD</sequence>
<reference evidence="1 2" key="1">
    <citation type="journal article" date="2021" name="Front. Genet.">
        <title>Chromosome-Level Genome Assembly Reveals Significant Gene Expansion in the Toll and IMD Signaling Pathways of Dendrolimus kikuchii.</title>
        <authorList>
            <person name="Zhou J."/>
            <person name="Wu P."/>
            <person name="Xiong Z."/>
            <person name="Liu N."/>
            <person name="Zhao N."/>
            <person name="Ji M."/>
            <person name="Qiu Y."/>
            <person name="Yang B."/>
        </authorList>
    </citation>
    <scope>NUCLEOTIDE SEQUENCE [LARGE SCALE GENOMIC DNA]</scope>
    <source>
        <strain evidence="1">Ann1</strain>
    </source>
</reference>
<proteinExistence type="predicted"/>
<evidence type="ECO:0000313" key="1">
    <source>
        <dbReference type="EMBL" id="KAJ0175502.1"/>
    </source>
</evidence>
<name>A0ACC1CV98_9NEOP</name>